<evidence type="ECO:0000259" key="2">
    <source>
        <dbReference type="Pfam" id="PF20009"/>
    </source>
</evidence>
<name>A0A1G9JK81_9ACTN</name>
<reference evidence="3 4" key="1">
    <citation type="submission" date="2016-10" db="EMBL/GenBank/DDBJ databases">
        <authorList>
            <person name="de Groot N.N."/>
        </authorList>
    </citation>
    <scope>NUCLEOTIDE SEQUENCE [LARGE SCALE GENOMIC DNA]</scope>
    <source>
        <strain evidence="3 4">CGMCC 4.5681</strain>
    </source>
</reference>
<feature type="signal peptide" evidence="1">
    <location>
        <begin position="1"/>
        <end position="24"/>
    </location>
</feature>
<accession>A0A1G9JK81</accession>
<evidence type="ECO:0000313" key="4">
    <source>
        <dbReference type="Proteomes" id="UP000198683"/>
    </source>
</evidence>
<dbReference type="RefSeq" id="WP_143022220.1">
    <property type="nucleotide sequence ID" value="NZ_FNFB01000020.1"/>
</dbReference>
<dbReference type="STRING" id="683260.SAMN05421874_12098"/>
<feature type="domain" description="GEVED" evidence="2">
    <location>
        <begin position="313"/>
        <end position="387"/>
    </location>
</feature>
<dbReference type="Pfam" id="PF20009">
    <property type="entry name" value="GEVED"/>
    <property type="match status" value="1"/>
</dbReference>
<evidence type="ECO:0000313" key="3">
    <source>
        <dbReference type="EMBL" id="SDL37811.1"/>
    </source>
</evidence>
<feature type="chain" id="PRO_5011644159" description="GEVED domain-containing protein" evidence="1">
    <location>
        <begin position="25"/>
        <end position="394"/>
    </location>
</feature>
<dbReference type="AlphaFoldDB" id="A0A1G9JK81"/>
<dbReference type="EMBL" id="FNFB01000020">
    <property type="protein sequence ID" value="SDL37811.1"/>
    <property type="molecule type" value="Genomic_DNA"/>
</dbReference>
<gene>
    <name evidence="3" type="ORF">SAMN05421874_12098</name>
</gene>
<dbReference type="InterPro" id="IPR045474">
    <property type="entry name" value="GEVED"/>
</dbReference>
<protein>
    <recommendedName>
        <fullName evidence="2">GEVED domain-containing protein</fullName>
    </recommendedName>
</protein>
<dbReference type="Proteomes" id="UP000198683">
    <property type="component" value="Unassembled WGS sequence"/>
</dbReference>
<proteinExistence type="predicted"/>
<sequence>MKFRRTLVCSTLAFALTCVQAAHADDTPSSLFTNSAATAMGRTPSGVKVIVRKTMIGKTRVTSAKATPADPSAPDDEYLIPANAKATAGFVDLYEGFATKTDAWTDVAELTFVFSRPVRDPHLHIFGTGGSSGTSTRNRDDYWAGVQLVGGSPGRPSFSKAAGFPGYMVTADSIRPQRVYSAPSTTCGVVYTCGTVTVSGTLTRFTIRLRARDVRQGNGATTPQMWAAFKLSLTEDASDAPTSYGAAAHAISDSYLGRTVTADHGATVSMAPRALATDSDVDDAVDATRTQLTRDEGGYTLDVPVTSRSDSSVTGWIDFDRDGRFDPNERARTSVAAGETVATLRWVTPRPIGSGPTWLRLRLTADDDPAASPTGWADTGEVEDHLIRLDHELP</sequence>
<keyword evidence="1" id="KW-0732">Signal</keyword>
<keyword evidence="4" id="KW-1185">Reference proteome</keyword>
<dbReference type="OrthoDB" id="3863020at2"/>
<evidence type="ECO:0000256" key="1">
    <source>
        <dbReference type="SAM" id="SignalP"/>
    </source>
</evidence>
<organism evidence="3 4">
    <name type="scientific">Nonomuraea maritima</name>
    <dbReference type="NCBI Taxonomy" id="683260"/>
    <lineage>
        <taxon>Bacteria</taxon>
        <taxon>Bacillati</taxon>
        <taxon>Actinomycetota</taxon>
        <taxon>Actinomycetes</taxon>
        <taxon>Streptosporangiales</taxon>
        <taxon>Streptosporangiaceae</taxon>
        <taxon>Nonomuraea</taxon>
    </lineage>
</organism>